<evidence type="ECO:0000313" key="6">
    <source>
        <dbReference type="Proteomes" id="UP000001203"/>
    </source>
</evidence>
<name>B1WQ63_CROS5</name>
<keyword evidence="6" id="KW-1185">Reference proteome</keyword>
<dbReference type="Pfam" id="PF13542">
    <property type="entry name" value="HTH_Tnp_ISL3"/>
    <property type="match status" value="1"/>
</dbReference>
<dbReference type="AlphaFoldDB" id="B1WQ63"/>
<protein>
    <submittedName>
        <fullName evidence="5">Transposase</fullName>
    </submittedName>
</protein>
<dbReference type="PANTHER" id="PTHR33498:SF1">
    <property type="entry name" value="TRANSPOSASE FOR INSERTION SEQUENCE ELEMENT IS1557"/>
    <property type="match status" value="1"/>
</dbReference>
<proteinExistence type="predicted"/>
<evidence type="ECO:0000259" key="2">
    <source>
        <dbReference type="Pfam" id="PF13542"/>
    </source>
</evidence>
<dbReference type="KEGG" id="cyt:cce_0184"/>
<organism evidence="5 6">
    <name type="scientific">Crocosphaera subtropica (strain ATCC 51142 / BH68)</name>
    <name type="common">Cyanothece sp. (strain ATCC 51142)</name>
    <dbReference type="NCBI Taxonomy" id="43989"/>
    <lineage>
        <taxon>Bacteria</taxon>
        <taxon>Bacillati</taxon>
        <taxon>Cyanobacteriota</taxon>
        <taxon>Cyanophyceae</taxon>
        <taxon>Oscillatoriophycideae</taxon>
        <taxon>Chroococcales</taxon>
        <taxon>Aphanothecaceae</taxon>
        <taxon>Crocosphaera</taxon>
        <taxon>Crocosphaera subtropica</taxon>
    </lineage>
</organism>
<evidence type="ECO:0000259" key="3">
    <source>
        <dbReference type="Pfam" id="PF14690"/>
    </source>
</evidence>
<dbReference type="NCBIfam" id="NF033550">
    <property type="entry name" value="transpos_ISL3"/>
    <property type="match status" value="1"/>
</dbReference>
<dbReference type="InterPro" id="IPR029261">
    <property type="entry name" value="Transposase_Znf"/>
</dbReference>
<feature type="domain" description="Transposase IS204/IS1001/IS1096/IS1165 zinc-finger" evidence="3">
    <location>
        <begin position="42"/>
        <end position="87"/>
    </location>
</feature>
<reference evidence="5 6" key="1">
    <citation type="journal article" date="2008" name="Proc. Natl. Acad. Sci. U.S.A.">
        <title>The genome of Cyanothece 51142, a unicellular diazotrophic cyanobacterium important in the marine nitrogen cycle.</title>
        <authorList>
            <person name="Welsh E.A."/>
            <person name="Liberton M."/>
            <person name="Stoeckel J."/>
            <person name="Loh T."/>
            <person name="Elvitigala T."/>
            <person name="Wang C."/>
            <person name="Wollam A."/>
            <person name="Fulton R.S."/>
            <person name="Clifton S.W."/>
            <person name="Jacobs J.M."/>
            <person name="Aurora R."/>
            <person name="Ghosh B.K."/>
            <person name="Sherman L.A."/>
            <person name="Smith R.D."/>
            <person name="Wilson R.K."/>
            <person name="Pakrasi H.B."/>
        </authorList>
    </citation>
    <scope>NUCLEOTIDE SEQUENCE [LARGE SCALE GENOMIC DNA]</scope>
    <source>
        <strain evidence="5">ATCC 51142</strain>
        <strain evidence="6">ATCC 51142 / BH68</strain>
    </source>
</reference>
<evidence type="ECO:0000313" key="4">
    <source>
        <dbReference type="EMBL" id="ACB49536.1"/>
    </source>
</evidence>
<feature type="domain" description="Transposase IS204/IS1001/IS1096/IS1165 helix-turn-helix" evidence="2">
    <location>
        <begin position="93"/>
        <end position="142"/>
    </location>
</feature>
<dbReference type="Proteomes" id="UP000001203">
    <property type="component" value="Chromosome circular"/>
</dbReference>
<dbReference type="Pfam" id="PF14690">
    <property type="entry name" value="Zn_ribbon_ISL3"/>
    <property type="match status" value="1"/>
</dbReference>
<accession>B1WQ63</accession>
<dbReference type="InterPro" id="IPR032877">
    <property type="entry name" value="Transposase_HTH"/>
</dbReference>
<dbReference type="HOGENOM" id="CLU_041900_1_1_3"/>
<dbReference type="InterPro" id="IPR047951">
    <property type="entry name" value="Transpos_ISL3"/>
</dbReference>
<dbReference type="Pfam" id="PF01610">
    <property type="entry name" value="DDE_Tnp_ISL3"/>
    <property type="match status" value="1"/>
</dbReference>
<dbReference type="KEGG" id="cyt:cce_0634"/>
<evidence type="ECO:0000259" key="1">
    <source>
        <dbReference type="Pfam" id="PF01610"/>
    </source>
</evidence>
<dbReference type="InterPro" id="IPR002560">
    <property type="entry name" value="Transposase_DDE"/>
</dbReference>
<dbReference type="RefSeq" id="WP_009547803.1">
    <property type="nucleotide sequence ID" value="NC_010546.1"/>
</dbReference>
<dbReference type="PANTHER" id="PTHR33498">
    <property type="entry name" value="TRANSPOSASE FOR INSERTION SEQUENCE ELEMENT IS1557"/>
    <property type="match status" value="1"/>
</dbReference>
<feature type="domain" description="Transposase IS204/IS1001/IS1096/IS1165 DDE" evidence="1">
    <location>
        <begin position="157"/>
        <end position="399"/>
    </location>
</feature>
<sequence>MPSNSQLNLMTNILQLEGFTVMDYQLIKGMGIVLSLEKVDKKTTCIYCGSVTRKLHQNNELTIRDLSWGEQDVYLKINRRQMRCEKCQKKFTEELKDIKKKRTYTERLKKKIVAEVLNGDIKNVAQRNGVSEQEIETMLKDIGQELGKKKPQKLRRLGIDEIAVVKGQGKYYVVLVDLDKGVIIGLIEKRTEEEVSKYLEAWGEEVLRQIVEVSIDFWQPYKKVAKKLMPQAEIVADRFHVMKQVTDELDAQRKKSKREAIALKDSPEKKQLLSGLNKSKYALLKNEEDLSDQQKEKLEEIYKTVPILSKMHLLKEKFRKVFDENIDWISGLFELADWCAEAHTVYPKSFGTIRRWMGEIIAYFDERTNSGVVEGINNKLKLIKRRGYGFRNFDNFKLRSFLTWHFSG</sequence>
<gene>
    <name evidence="4" type="ordered locus">cce_0184</name>
    <name evidence="5" type="ordered locus">cce_0634</name>
</gene>
<dbReference type="eggNOG" id="COG3464">
    <property type="taxonomic scope" value="Bacteria"/>
</dbReference>
<dbReference type="OrthoDB" id="428095at2"/>
<evidence type="ECO:0000313" key="5">
    <source>
        <dbReference type="EMBL" id="ACB49985.1"/>
    </source>
</evidence>
<dbReference type="EMBL" id="CP000806">
    <property type="protein sequence ID" value="ACB49536.1"/>
    <property type="molecule type" value="Genomic_DNA"/>
</dbReference>
<dbReference type="EMBL" id="CP000806">
    <property type="protein sequence ID" value="ACB49985.1"/>
    <property type="molecule type" value="Genomic_DNA"/>
</dbReference>